<organism evidence="3 4">
    <name type="scientific">Silurus meridionalis</name>
    <name type="common">Southern catfish</name>
    <name type="synonym">Silurus soldatovi meridionalis</name>
    <dbReference type="NCBI Taxonomy" id="175797"/>
    <lineage>
        <taxon>Eukaryota</taxon>
        <taxon>Metazoa</taxon>
        <taxon>Chordata</taxon>
        <taxon>Craniata</taxon>
        <taxon>Vertebrata</taxon>
        <taxon>Euteleostomi</taxon>
        <taxon>Actinopterygii</taxon>
        <taxon>Neopterygii</taxon>
        <taxon>Teleostei</taxon>
        <taxon>Ostariophysi</taxon>
        <taxon>Siluriformes</taxon>
        <taxon>Siluridae</taxon>
        <taxon>Silurus</taxon>
    </lineage>
</organism>
<dbReference type="PANTHER" id="PTHR15304">
    <property type="entry name" value="MYOD FAMILY INHIBITOR"/>
    <property type="match status" value="1"/>
</dbReference>
<proteinExistence type="inferred from homology"/>
<feature type="compositionally biased region" description="Polar residues" evidence="2">
    <location>
        <begin position="162"/>
        <end position="180"/>
    </location>
</feature>
<dbReference type="InterPro" id="IPR026134">
    <property type="entry name" value="MDFI/MDFIC"/>
</dbReference>
<evidence type="ECO:0000313" key="3">
    <source>
        <dbReference type="EMBL" id="KAF7693981.1"/>
    </source>
</evidence>
<evidence type="ECO:0000256" key="2">
    <source>
        <dbReference type="SAM" id="MobiDB-lite"/>
    </source>
</evidence>
<dbReference type="Proteomes" id="UP000606274">
    <property type="component" value="Unassembled WGS sequence"/>
</dbReference>
<evidence type="ECO:0008006" key="5">
    <source>
        <dbReference type="Google" id="ProtNLM"/>
    </source>
</evidence>
<evidence type="ECO:0000256" key="1">
    <source>
        <dbReference type="ARBA" id="ARBA00025778"/>
    </source>
</evidence>
<comment type="similarity">
    <text evidence="1">Belongs to the MDFI family.</text>
</comment>
<gene>
    <name evidence="3" type="ORF">HF521_007734</name>
</gene>
<accession>A0A8T0APR5</accession>
<dbReference type="EMBL" id="JABFDY010000018">
    <property type="protein sequence ID" value="KAF7693981.1"/>
    <property type="molecule type" value="Genomic_DNA"/>
</dbReference>
<name>A0A8T0APR5_SILME</name>
<keyword evidence="4" id="KW-1185">Reference proteome</keyword>
<evidence type="ECO:0000313" key="4">
    <source>
        <dbReference type="Proteomes" id="UP000606274"/>
    </source>
</evidence>
<sequence>MFSVRACAFTHDSESLQNFAASRKCSFQQKFILPRKAGSTADTERLAVCLFRVCTVSPQEVWLMSAETVLPPEGPVGPDKREHETSLLLATSQDTCHTDDKGLPETTETNTTLSSRDHCADGQVGTNTDNPTHAEPIRTQPQPSDGEATRLHNGLHPGMSNGHRTSPGTTQPAASSASFSETRKPPPPVSQCMQKKLRSSLSVNSDSSRRSKGSSTGSHKPGSSPEVGADCCVHCILACLFCEFLTLCNMVVAQASCGACTSEVCCCCCCADDLGDDCNCPCDMDCGIMDACCESSDCLEICMECCGICFPT</sequence>
<dbReference type="Pfam" id="PF15316">
    <property type="entry name" value="MDFI"/>
    <property type="match status" value="1"/>
</dbReference>
<comment type="caution">
    <text evidence="3">The sequence shown here is derived from an EMBL/GenBank/DDBJ whole genome shotgun (WGS) entry which is preliminary data.</text>
</comment>
<feature type="region of interest" description="Disordered" evidence="2">
    <location>
        <begin position="90"/>
        <end position="225"/>
    </location>
</feature>
<dbReference type="AlphaFoldDB" id="A0A8T0APR5"/>
<dbReference type="GO" id="GO:0010468">
    <property type="term" value="P:regulation of gene expression"/>
    <property type="evidence" value="ECO:0007669"/>
    <property type="project" value="UniProtKB-ARBA"/>
</dbReference>
<reference evidence="3" key="1">
    <citation type="submission" date="2020-08" db="EMBL/GenBank/DDBJ databases">
        <title>Chromosome-level assembly of Southern catfish (Silurus meridionalis) provides insights into visual adaptation to the nocturnal and benthic lifestyles.</title>
        <authorList>
            <person name="Zhang Y."/>
            <person name="Wang D."/>
            <person name="Peng Z."/>
        </authorList>
    </citation>
    <scope>NUCLEOTIDE SEQUENCE</scope>
    <source>
        <strain evidence="3">SWU-2019-XX</strain>
        <tissue evidence="3">Muscle</tissue>
    </source>
</reference>
<dbReference type="PANTHER" id="PTHR15304:SF0">
    <property type="entry name" value="MYOD FAMILY INHIBITOR DOMAIN-CONTAINING PROTEIN"/>
    <property type="match status" value="1"/>
</dbReference>
<protein>
    <recommendedName>
        <fullName evidence="5">MyoD family inhibitor domain-containing protein</fullName>
    </recommendedName>
</protein>